<evidence type="ECO:0000256" key="1">
    <source>
        <dbReference type="ARBA" id="ARBA00023002"/>
    </source>
</evidence>
<gene>
    <name evidence="3" type="ORF">LTR36_005517</name>
</gene>
<dbReference type="Gene3D" id="3.40.50.720">
    <property type="entry name" value="NAD(P)-binding Rossmann-like Domain"/>
    <property type="match status" value="1"/>
</dbReference>
<evidence type="ECO:0000313" key="3">
    <source>
        <dbReference type="EMBL" id="KAK4543374.1"/>
    </source>
</evidence>
<dbReference type="SUPFAM" id="SSF51735">
    <property type="entry name" value="NAD(P)-binding Rossmann-fold domains"/>
    <property type="match status" value="1"/>
</dbReference>
<dbReference type="EMBL" id="JAVFHQ010000032">
    <property type="protein sequence ID" value="KAK4543374.1"/>
    <property type="molecule type" value="Genomic_DNA"/>
</dbReference>
<comment type="caution">
    <text evidence="3">The sequence shown here is derived from an EMBL/GenBank/DDBJ whole genome shotgun (WGS) entry which is preliminary data.</text>
</comment>
<sequence>MPSLEVIQATVSKLSNGPPLVAAVAGGTTGIGAYIAEALATAFADHGPRLRVYIVGRNATRADAVITQCQRISPGSEWRFVKATDLALISEVDRCCDEIMRHETEKPFHGGPVRIDLLYMTHCLPVFGKRTTTKEGLDAFISTTYYSRVRFIMQLLPLLTASPLPGHVISVYAGTFEDGTSPGELPIGCPPDATYGVRNVRKHAIFMKTFLFEEIAARYAGRLSLVHIYPGLVDGPGMYSPEMPLWFRALWRLLKPLAQLLYMTPPDVCGQVMLYLGTSRYPAKTQKPAEGIEVTRGTSGEPGGGSYTVGQRGDPQKGVSYAKVRKEDTGRQVWDHTMETLERIERANQTDGIR</sequence>
<dbReference type="InterPro" id="IPR052228">
    <property type="entry name" value="Sec_Metab_Biosynth_Oxidored"/>
</dbReference>
<protein>
    <submittedName>
        <fullName evidence="3">Uncharacterized protein</fullName>
    </submittedName>
</protein>
<dbReference type="PANTHER" id="PTHR47534">
    <property type="entry name" value="YALI0E05731P"/>
    <property type="match status" value="1"/>
</dbReference>
<evidence type="ECO:0000256" key="2">
    <source>
        <dbReference type="SAM" id="MobiDB-lite"/>
    </source>
</evidence>
<dbReference type="GO" id="GO:0016491">
    <property type="term" value="F:oxidoreductase activity"/>
    <property type="evidence" value="ECO:0007669"/>
    <property type="project" value="UniProtKB-KW"/>
</dbReference>
<dbReference type="Proteomes" id="UP001324427">
    <property type="component" value="Unassembled WGS sequence"/>
</dbReference>
<evidence type="ECO:0000313" key="4">
    <source>
        <dbReference type="Proteomes" id="UP001324427"/>
    </source>
</evidence>
<proteinExistence type="predicted"/>
<keyword evidence="1" id="KW-0560">Oxidoreductase</keyword>
<organism evidence="3 4">
    <name type="scientific">Oleoguttula mirabilis</name>
    <dbReference type="NCBI Taxonomy" id="1507867"/>
    <lineage>
        <taxon>Eukaryota</taxon>
        <taxon>Fungi</taxon>
        <taxon>Dikarya</taxon>
        <taxon>Ascomycota</taxon>
        <taxon>Pezizomycotina</taxon>
        <taxon>Dothideomycetes</taxon>
        <taxon>Dothideomycetidae</taxon>
        <taxon>Mycosphaerellales</taxon>
        <taxon>Teratosphaeriaceae</taxon>
        <taxon>Oleoguttula</taxon>
    </lineage>
</organism>
<accession>A0AAV9JF38</accession>
<keyword evidence="4" id="KW-1185">Reference proteome</keyword>
<reference evidence="3 4" key="1">
    <citation type="submission" date="2021-11" db="EMBL/GenBank/DDBJ databases">
        <title>Black yeast isolated from Biological Soil Crust.</title>
        <authorList>
            <person name="Kurbessoian T."/>
        </authorList>
    </citation>
    <scope>NUCLEOTIDE SEQUENCE [LARGE SCALE GENOMIC DNA]</scope>
    <source>
        <strain evidence="3 4">CCFEE 5522</strain>
    </source>
</reference>
<feature type="region of interest" description="Disordered" evidence="2">
    <location>
        <begin position="287"/>
        <end position="320"/>
    </location>
</feature>
<dbReference type="InterPro" id="IPR036291">
    <property type="entry name" value="NAD(P)-bd_dom_sf"/>
</dbReference>
<name>A0AAV9JF38_9PEZI</name>
<dbReference type="AlphaFoldDB" id="A0AAV9JF38"/>
<dbReference type="PANTHER" id="PTHR47534:SF3">
    <property type="entry name" value="ALCOHOL DEHYDROGENASE-LIKE C-TERMINAL DOMAIN-CONTAINING PROTEIN"/>
    <property type="match status" value="1"/>
</dbReference>